<evidence type="ECO:0000313" key="8">
    <source>
        <dbReference type="EMBL" id="EFE28143.1"/>
    </source>
</evidence>
<protein>
    <submittedName>
        <fullName evidence="8">ABC 3 transport family protein</fullName>
    </submittedName>
</protein>
<keyword evidence="5 7" id="KW-0472">Membrane</keyword>
<dbReference type="STRING" id="546269.HMPREF0389_00056"/>
<dbReference type="Gene3D" id="1.10.3470.10">
    <property type="entry name" value="ABC transporter involved in vitamin B12 uptake, BtuC"/>
    <property type="match status" value="1"/>
</dbReference>
<dbReference type="eggNOG" id="COG1108">
    <property type="taxonomic scope" value="Bacteria"/>
</dbReference>
<comment type="similarity">
    <text evidence="2 6">Belongs to the ABC-3 integral membrane protein family.</text>
</comment>
<dbReference type="SUPFAM" id="SSF81345">
    <property type="entry name" value="ABC transporter involved in vitamin B12 uptake, BtuC"/>
    <property type="match status" value="1"/>
</dbReference>
<proteinExistence type="inferred from homology"/>
<dbReference type="PANTHER" id="PTHR30477:SF0">
    <property type="entry name" value="METAL TRANSPORT SYSTEM MEMBRANE PROTEIN TM_0125-RELATED"/>
    <property type="match status" value="1"/>
</dbReference>
<feature type="transmembrane region" description="Helical" evidence="7">
    <location>
        <begin position="217"/>
        <end position="239"/>
    </location>
</feature>
<dbReference type="OrthoDB" id="9798540at2"/>
<feature type="transmembrane region" description="Helical" evidence="7">
    <location>
        <begin position="160"/>
        <end position="183"/>
    </location>
</feature>
<feature type="transmembrane region" description="Helical" evidence="7">
    <location>
        <begin position="12"/>
        <end position="35"/>
    </location>
</feature>
<feature type="transmembrane region" description="Helical" evidence="7">
    <location>
        <begin position="128"/>
        <end position="148"/>
    </location>
</feature>
<evidence type="ECO:0000256" key="7">
    <source>
        <dbReference type="SAM" id="Phobius"/>
    </source>
</evidence>
<dbReference type="AlphaFoldDB" id="D6GR52"/>
<dbReference type="InterPro" id="IPR037294">
    <property type="entry name" value="ABC_BtuC-like"/>
</dbReference>
<evidence type="ECO:0000313" key="9">
    <source>
        <dbReference type="Proteomes" id="UP000007468"/>
    </source>
</evidence>
<keyword evidence="6" id="KW-0813">Transport</keyword>
<dbReference type="GO" id="GO:0055085">
    <property type="term" value="P:transmembrane transport"/>
    <property type="evidence" value="ECO:0007669"/>
    <property type="project" value="InterPro"/>
</dbReference>
<gene>
    <name evidence="8" type="ordered locus">HMPREF0389_00056</name>
</gene>
<evidence type="ECO:0000256" key="2">
    <source>
        <dbReference type="ARBA" id="ARBA00008034"/>
    </source>
</evidence>
<dbReference type="KEGG" id="faa:HMPREF0389_00056"/>
<dbReference type="InterPro" id="IPR001626">
    <property type="entry name" value="ABC_TroCD"/>
</dbReference>
<keyword evidence="3 6" id="KW-0812">Transmembrane</keyword>
<dbReference type="PANTHER" id="PTHR30477">
    <property type="entry name" value="ABC-TRANSPORTER METAL-BINDING PROTEIN"/>
    <property type="match status" value="1"/>
</dbReference>
<keyword evidence="4 7" id="KW-1133">Transmembrane helix</keyword>
<dbReference type="Proteomes" id="UP000007468">
    <property type="component" value="Chromosome"/>
</dbReference>
<feature type="transmembrane region" description="Helical" evidence="7">
    <location>
        <begin position="189"/>
        <end position="210"/>
    </location>
</feature>
<dbReference type="GO" id="GO:0010043">
    <property type="term" value="P:response to zinc ion"/>
    <property type="evidence" value="ECO:0007669"/>
    <property type="project" value="TreeGrafter"/>
</dbReference>
<sequence>MEMFQYAFMQKAFIVGIMLSVIIPCVGIIVILRRLSMIGDALSHASLAGVATGLILNFNPVLGAIATAVIGALGIEFIRKKIPKYSEMSIAIIMSGGVGLAAILSGYVKNSANFNSFLFGSIVSISDFELYFVIAVSIAVFCCFLLLYKELLHIAFDEESAILAGVPVRFVTFLFTILTGLTISISARIVGALIVSSMMVIPGACAMEFAKSYKQTVIYSICFAIFFHVVGLILAYQFAMKPGGTIVLTGILTLLSIFAIKYILKKTTTR</sequence>
<reference evidence="9" key="1">
    <citation type="submission" date="2010-12" db="EMBL/GenBank/DDBJ databases">
        <title>The genome sequence of Filifactor alocis strain ATCC 35896.</title>
        <authorList>
            <consortium name="The Broad Institute Genome Sequencing Platform"/>
            <person name="Ward D."/>
            <person name="Earl A."/>
            <person name="Feldgarden M."/>
            <person name="Young S.K."/>
            <person name="Gargeya S."/>
            <person name="Zeng Q."/>
            <person name="Alvarado L."/>
            <person name="Berlin A."/>
            <person name="Bochicchio J."/>
            <person name="Chapman S.B."/>
            <person name="Chen Z."/>
            <person name="Freedman E."/>
            <person name="Gellesch M."/>
            <person name="Goldberg J."/>
            <person name="Griggs A."/>
            <person name="Gujja S."/>
            <person name="Heilman E."/>
            <person name="Heiman D."/>
            <person name="Howarth C."/>
            <person name="Mehta T."/>
            <person name="Neiman D."/>
            <person name="Pearson M."/>
            <person name="Roberts A."/>
            <person name="Saif S."/>
            <person name="Shea T."/>
            <person name="Shenoy N."/>
            <person name="Sisk P."/>
            <person name="Stolte C."/>
            <person name="Sykes S."/>
            <person name="White J."/>
            <person name="Yandava C."/>
            <person name="Izard J."/>
            <person name="Blanton J.M."/>
            <person name="Baranova O.V."/>
            <person name="Tanner A.C."/>
            <person name="Dewhirst F.E."/>
            <person name="Haas B."/>
            <person name="Nusbaum C."/>
            <person name="Birren B."/>
        </authorList>
    </citation>
    <scope>NUCLEOTIDE SEQUENCE [LARGE SCALE GENOMIC DNA]</scope>
    <source>
        <strain evidence="9">ATCC 35896 / D40 B5</strain>
    </source>
</reference>
<accession>D6GR52</accession>
<evidence type="ECO:0000256" key="4">
    <source>
        <dbReference type="ARBA" id="ARBA00022989"/>
    </source>
</evidence>
<feature type="transmembrane region" description="Helical" evidence="7">
    <location>
        <begin position="245"/>
        <end position="264"/>
    </location>
</feature>
<comment type="subcellular location">
    <subcellularLocation>
        <location evidence="6">Cell membrane</location>
        <topology evidence="6">Multi-pass membrane protein</topology>
    </subcellularLocation>
    <subcellularLocation>
        <location evidence="1">Membrane</location>
        <topology evidence="1">Multi-pass membrane protein</topology>
    </subcellularLocation>
</comment>
<organism evidence="8 9">
    <name type="scientific">Filifactor alocis (strain ATCC 35896 / CCUG 47790 / D40 B5)</name>
    <name type="common">Fusobacterium alocis</name>
    <dbReference type="NCBI Taxonomy" id="546269"/>
    <lineage>
        <taxon>Bacteria</taxon>
        <taxon>Bacillati</taxon>
        <taxon>Bacillota</taxon>
        <taxon>Clostridia</taxon>
        <taxon>Peptostreptococcales</taxon>
        <taxon>Filifactoraceae</taxon>
        <taxon>Filifactor</taxon>
    </lineage>
</organism>
<evidence type="ECO:0000256" key="6">
    <source>
        <dbReference type="RuleBase" id="RU003943"/>
    </source>
</evidence>
<evidence type="ECO:0000256" key="1">
    <source>
        <dbReference type="ARBA" id="ARBA00004141"/>
    </source>
</evidence>
<dbReference type="Pfam" id="PF00950">
    <property type="entry name" value="ABC-3"/>
    <property type="match status" value="1"/>
</dbReference>
<dbReference type="PATRIC" id="fig|546269.5.peg.607"/>
<name>D6GR52_FILAD</name>
<dbReference type="EMBL" id="CP002390">
    <property type="protein sequence ID" value="EFE28143.1"/>
    <property type="molecule type" value="Genomic_DNA"/>
</dbReference>
<feature type="transmembrane region" description="Helical" evidence="7">
    <location>
        <begin position="55"/>
        <end position="78"/>
    </location>
</feature>
<dbReference type="GO" id="GO:0043190">
    <property type="term" value="C:ATP-binding cassette (ABC) transporter complex"/>
    <property type="evidence" value="ECO:0007669"/>
    <property type="project" value="InterPro"/>
</dbReference>
<evidence type="ECO:0000256" key="5">
    <source>
        <dbReference type="ARBA" id="ARBA00023136"/>
    </source>
</evidence>
<evidence type="ECO:0000256" key="3">
    <source>
        <dbReference type="ARBA" id="ARBA00022692"/>
    </source>
</evidence>
<feature type="transmembrane region" description="Helical" evidence="7">
    <location>
        <begin position="90"/>
        <end position="108"/>
    </location>
</feature>
<keyword evidence="9" id="KW-1185">Reference proteome</keyword>